<reference evidence="2" key="1">
    <citation type="submission" date="2020-02" db="EMBL/GenBank/DDBJ databases">
        <authorList>
            <person name="Meier V. D."/>
        </authorList>
    </citation>
    <scope>NUCLEOTIDE SEQUENCE</scope>
    <source>
        <strain evidence="2">AVDCRST_MAG68</strain>
    </source>
</reference>
<gene>
    <name evidence="2" type="ORF">AVDCRST_MAG68-4371</name>
</gene>
<feature type="region of interest" description="Disordered" evidence="1">
    <location>
        <begin position="1"/>
        <end position="216"/>
    </location>
</feature>
<feature type="compositionally biased region" description="Basic residues" evidence="1">
    <location>
        <begin position="142"/>
        <end position="152"/>
    </location>
</feature>
<dbReference type="AlphaFoldDB" id="A0A6J4MIN0"/>
<evidence type="ECO:0000313" key="2">
    <source>
        <dbReference type="EMBL" id="CAA9360418.1"/>
    </source>
</evidence>
<proteinExistence type="predicted"/>
<evidence type="ECO:0000256" key="1">
    <source>
        <dbReference type="SAM" id="MobiDB-lite"/>
    </source>
</evidence>
<accession>A0A6J4MIN0</accession>
<feature type="non-terminal residue" evidence="2">
    <location>
        <position position="216"/>
    </location>
</feature>
<feature type="compositionally biased region" description="Basic and acidic residues" evidence="1">
    <location>
        <begin position="14"/>
        <end position="23"/>
    </location>
</feature>
<sequence length="216" mass="23399">DVGACLHRQHTLAKTHDRPERQRARSNVPPAPGAPALRAQLPEASAHAGVGDPQLALSGERDAWGSGLGPCPGDRGVRPGSGHLHPQDPQAAAPGRHPGRHRDEHGLRGLPAAHHQRPAPAPGPRFRRRRGEHPPAPGPRQGRLHHLGHPVQHHGSGPARRHRPRHPRRADPHGQLSVLPVLQRRAPQPQAHLWPREAGLRAPQHPPRAPVLLQAL</sequence>
<protein>
    <submittedName>
        <fullName evidence="2">Uncharacterized protein</fullName>
    </submittedName>
</protein>
<name>A0A6J4MIN0_9BACT</name>
<feature type="non-terminal residue" evidence="2">
    <location>
        <position position="1"/>
    </location>
</feature>
<feature type="compositionally biased region" description="Basic residues" evidence="1">
    <location>
        <begin position="159"/>
        <end position="168"/>
    </location>
</feature>
<dbReference type="EMBL" id="CADCTW010000202">
    <property type="protein sequence ID" value="CAA9360418.1"/>
    <property type="molecule type" value="Genomic_DNA"/>
</dbReference>
<organism evidence="2">
    <name type="scientific">uncultured Gemmatimonadota bacterium</name>
    <dbReference type="NCBI Taxonomy" id="203437"/>
    <lineage>
        <taxon>Bacteria</taxon>
        <taxon>Pseudomonadati</taxon>
        <taxon>Gemmatimonadota</taxon>
        <taxon>environmental samples</taxon>
    </lineage>
</organism>